<dbReference type="InterPro" id="IPR043502">
    <property type="entry name" value="DNA/RNA_pol_sf"/>
</dbReference>
<name>A0A0F9HIH4_9ZZZZ</name>
<proteinExistence type="predicted"/>
<dbReference type="AlphaFoldDB" id="A0A0F9HIH4"/>
<evidence type="ECO:0008006" key="2">
    <source>
        <dbReference type="Google" id="ProtNLM"/>
    </source>
</evidence>
<gene>
    <name evidence="1" type="ORF">LCGC14_1779300</name>
</gene>
<accession>A0A0F9HIH4</accession>
<dbReference type="SUPFAM" id="SSF56672">
    <property type="entry name" value="DNA/RNA polymerases"/>
    <property type="match status" value="1"/>
</dbReference>
<evidence type="ECO:0000313" key="1">
    <source>
        <dbReference type="EMBL" id="KKM02957.1"/>
    </source>
</evidence>
<dbReference type="EMBL" id="LAZR01016799">
    <property type="protein sequence ID" value="KKM02957.1"/>
    <property type="molecule type" value="Genomic_DNA"/>
</dbReference>
<feature type="non-terminal residue" evidence="1">
    <location>
        <position position="1"/>
    </location>
</feature>
<reference evidence="1" key="1">
    <citation type="journal article" date="2015" name="Nature">
        <title>Complex archaea that bridge the gap between prokaryotes and eukaryotes.</title>
        <authorList>
            <person name="Spang A."/>
            <person name="Saw J.H."/>
            <person name="Jorgensen S.L."/>
            <person name="Zaremba-Niedzwiedzka K."/>
            <person name="Martijn J."/>
            <person name="Lind A.E."/>
            <person name="van Eijk R."/>
            <person name="Schleper C."/>
            <person name="Guy L."/>
            <person name="Ettema T.J."/>
        </authorList>
    </citation>
    <scope>NUCLEOTIDE SEQUENCE</scope>
</reference>
<protein>
    <recommendedName>
        <fullName evidence="2">DNA-directed DNA polymerase family A palm domain-containing protein</fullName>
    </recommendedName>
</protein>
<sequence>EAKILETADILYAGDFNRFQAGNMIVANCGYGMGSNRFYQNCRENSNLRPLFDSGKYNYEFIDNLIKTYRKTYSKIIEFWTQMEKCFRWVIKYPHEIVYYKFDKTSVTVNANKHVDLGANYTCYNRKEFPNAPPDSWHNLPLLTFRNDKGTVFINLPSGRELRYSHARIIKDRYKGTISWRWGKLWGGSIVENIVQATSRDVLAEAILMIGPFNPIVCHVHDSISVLIKKDNVRFALPKIEKAMRRVPEWAEGVPIDIETKVKETF</sequence>
<comment type="caution">
    <text evidence="1">The sequence shown here is derived from an EMBL/GenBank/DDBJ whole genome shotgun (WGS) entry which is preliminary data.</text>
</comment>
<organism evidence="1">
    <name type="scientific">marine sediment metagenome</name>
    <dbReference type="NCBI Taxonomy" id="412755"/>
    <lineage>
        <taxon>unclassified sequences</taxon>
        <taxon>metagenomes</taxon>
        <taxon>ecological metagenomes</taxon>
    </lineage>
</organism>